<keyword evidence="2" id="KW-1185">Reference proteome</keyword>
<dbReference type="EMBL" id="JAQQAF010000002">
    <property type="protein sequence ID" value="KAJ8504581.1"/>
    <property type="molecule type" value="Genomic_DNA"/>
</dbReference>
<evidence type="ECO:0000313" key="2">
    <source>
        <dbReference type="Proteomes" id="UP001222027"/>
    </source>
</evidence>
<proteinExistence type="predicted"/>
<reference evidence="1 2" key="1">
    <citation type="submission" date="2022-12" db="EMBL/GenBank/DDBJ databases">
        <title>Chromosome-scale assembly of the Ensete ventricosum genome.</title>
        <authorList>
            <person name="Dussert Y."/>
            <person name="Stocks J."/>
            <person name="Wendawek A."/>
            <person name="Woldeyes F."/>
            <person name="Nichols R.A."/>
            <person name="Borrell J.S."/>
        </authorList>
    </citation>
    <scope>NUCLEOTIDE SEQUENCE [LARGE SCALE GENOMIC DNA]</scope>
    <source>
        <strain evidence="2">cv. Maze</strain>
        <tissue evidence="1">Seeds</tissue>
    </source>
</reference>
<sequence>MRILLRNLEWKTVCAGVTMDIVGWKRVRTVTVEQWRRDLGRAGTSNRSWPLDGNSGAGRATQLLMEPARLLPREALDPTLLLLPPPPRVGLAETKVGWQS</sequence>
<gene>
    <name evidence="1" type="ORF">OPV22_005467</name>
</gene>
<comment type="caution">
    <text evidence="1">The sequence shown here is derived from an EMBL/GenBank/DDBJ whole genome shotgun (WGS) entry which is preliminary data.</text>
</comment>
<evidence type="ECO:0000313" key="1">
    <source>
        <dbReference type="EMBL" id="KAJ8504581.1"/>
    </source>
</evidence>
<dbReference type="Proteomes" id="UP001222027">
    <property type="component" value="Unassembled WGS sequence"/>
</dbReference>
<accession>A0AAV8Q2X0</accession>
<name>A0AAV8Q2X0_ENSVE</name>
<organism evidence="1 2">
    <name type="scientific">Ensete ventricosum</name>
    <name type="common">Abyssinian banana</name>
    <name type="synonym">Musa ensete</name>
    <dbReference type="NCBI Taxonomy" id="4639"/>
    <lineage>
        <taxon>Eukaryota</taxon>
        <taxon>Viridiplantae</taxon>
        <taxon>Streptophyta</taxon>
        <taxon>Embryophyta</taxon>
        <taxon>Tracheophyta</taxon>
        <taxon>Spermatophyta</taxon>
        <taxon>Magnoliopsida</taxon>
        <taxon>Liliopsida</taxon>
        <taxon>Zingiberales</taxon>
        <taxon>Musaceae</taxon>
        <taxon>Ensete</taxon>
    </lineage>
</organism>
<dbReference type="AlphaFoldDB" id="A0AAV8Q2X0"/>
<protein>
    <submittedName>
        <fullName evidence="1">Uncharacterized protein</fullName>
    </submittedName>
</protein>